<protein>
    <recommendedName>
        <fullName evidence="2">polynucleotide adenylyltransferase</fullName>
        <ecNumber evidence="2">2.7.7.19</ecNumber>
    </recommendedName>
</protein>
<dbReference type="AlphaFoldDB" id="A0A4P9WH32"/>
<feature type="non-terminal residue" evidence="7">
    <location>
        <position position="226"/>
    </location>
</feature>
<dbReference type="Pfam" id="PF22600">
    <property type="entry name" value="MTPAP-like_central"/>
    <property type="match status" value="1"/>
</dbReference>
<feature type="non-terminal residue" evidence="7">
    <location>
        <position position="1"/>
    </location>
</feature>
<dbReference type="Pfam" id="PF03828">
    <property type="entry name" value="PAP_assoc"/>
    <property type="match status" value="1"/>
</dbReference>
<organism evidence="7 8">
    <name type="scientific">Blyttiomyces helicus</name>
    <dbReference type="NCBI Taxonomy" id="388810"/>
    <lineage>
        <taxon>Eukaryota</taxon>
        <taxon>Fungi</taxon>
        <taxon>Fungi incertae sedis</taxon>
        <taxon>Chytridiomycota</taxon>
        <taxon>Chytridiomycota incertae sedis</taxon>
        <taxon>Chytridiomycetes</taxon>
        <taxon>Chytridiomycetes incertae sedis</taxon>
        <taxon>Blyttiomyces</taxon>
    </lineage>
</organism>
<dbReference type="PANTHER" id="PTHR23092">
    <property type="entry name" value="POLY(A) RNA POLYMERASE"/>
    <property type="match status" value="1"/>
</dbReference>
<keyword evidence="3" id="KW-0479">Metal-binding</keyword>
<reference evidence="8" key="1">
    <citation type="journal article" date="2018" name="Nat. Microbiol.">
        <title>Leveraging single-cell genomics to expand the fungal tree of life.</title>
        <authorList>
            <person name="Ahrendt S.R."/>
            <person name="Quandt C.A."/>
            <person name="Ciobanu D."/>
            <person name="Clum A."/>
            <person name="Salamov A."/>
            <person name="Andreopoulos B."/>
            <person name="Cheng J.F."/>
            <person name="Woyke T."/>
            <person name="Pelin A."/>
            <person name="Henrissat B."/>
            <person name="Reynolds N.K."/>
            <person name="Benny G.L."/>
            <person name="Smith M.E."/>
            <person name="James T.Y."/>
            <person name="Grigoriev I.V."/>
        </authorList>
    </citation>
    <scope>NUCLEOTIDE SEQUENCE [LARGE SCALE GENOMIC DNA]</scope>
</reference>
<dbReference type="InterPro" id="IPR043519">
    <property type="entry name" value="NT_sf"/>
</dbReference>
<dbReference type="GO" id="GO:0010605">
    <property type="term" value="P:negative regulation of macromolecule metabolic process"/>
    <property type="evidence" value="ECO:0007669"/>
    <property type="project" value="UniProtKB-ARBA"/>
</dbReference>
<dbReference type="OrthoDB" id="273917at2759"/>
<dbReference type="GO" id="GO:0046872">
    <property type="term" value="F:metal ion binding"/>
    <property type="evidence" value="ECO:0007669"/>
    <property type="project" value="UniProtKB-KW"/>
</dbReference>
<keyword evidence="4" id="KW-0460">Magnesium</keyword>
<dbReference type="Gene3D" id="3.30.460.10">
    <property type="entry name" value="Beta Polymerase, domain 2"/>
    <property type="match status" value="1"/>
</dbReference>
<feature type="domain" description="PAP-associated" evidence="5">
    <location>
        <begin position="202"/>
        <end position="226"/>
    </location>
</feature>
<dbReference type="Proteomes" id="UP000269721">
    <property type="component" value="Unassembled WGS sequence"/>
</dbReference>
<gene>
    <name evidence="7" type="ORF">BDK51DRAFT_3880</name>
</gene>
<evidence type="ECO:0000256" key="1">
    <source>
        <dbReference type="ARBA" id="ARBA00008593"/>
    </source>
</evidence>
<evidence type="ECO:0000259" key="6">
    <source>
        <dbReference type="Pfam" id="PF22600"/>
    </source>
</evidence>
<dbReference type="GO" id="GO:1990817">
    <property type="term" value="F:poly(A) RNA polymerase activity"/>
    <property type="evidence" value="ECO:0007669"/>
    <property type="project" value="UniProtKB-EC"/>
</dbReference>
<proteinExistence type="inferred from homology"/>
<dbReference type="InterPro" id="IPR045862">
    <property type="entry name" value="Trf4-like"/>
</dbReference>
<dbReference type="InterPro" id="IPR002058">
    <property type="entry name" value="PAP_assoc"/>
</dbReference>
<evidence type="ECO:0000313" key="7">
    <source>
        <dbReference type="EMBL" id="RKO92131.1"/>
    </source>
</evidence>
<name>A0A4P9WH32_9FUNG</name>
<feature type="domain" description="Poly(A) RNA polymerase mitochondrial-like central palm" evidence="6">
    <location>
        <begin position="4"/>
        <end position="134"/>
    </location>
</feature>
<keyword evidence="8" id="KW-1185">Reference proteome</keyword>
<dbReference type="EC" id="2.7.7.19" evidence="2"/>
<evidence type="ECO:0000313" key="8">
    <source>
        <dbReference type="Proteomes" id="UP000269721"/>
    </source>
</evidence>
<evidence type="ECO:0000259" key="5">
    <source>
        <dbReference type="Pfam" id="PF03828"/>
    </source>
</evidence>
<evidence type="ECO:0000256" key="4">
    <source>
        <dbReference type="ARBA" id="ARBA00022842"/>
    </source>
</evidence>
<dbReference type="SUPFAM" id="SSF81301">
    <property type="entry name" value="Nucleotidyltransferase"/>
    <property type="match status" value="1"/>
</dbReference>
<dbReference type="InterPro" id="IPR054708">
    <property type="entry name" value="MTPAP-like_central"/>
</dbReference>
<dbReference type="GO" id="GO:0003729">
    <property type="term" value="F:mRNA binding"/>
    <property type="evidence" value="ECO:0007669"/>
    <property type="project" value="TreeGrafter"/>
</dbReference>
<dbReference type="GO" id="GO:0005730">
    <property type="term" value="C:nucleolus"/>
    <property type="evidence" value="ECO:0007669"/>
    <property type="project" value="TreeGrafter"/>
</dbReference>
<comment type="similarity">
    <text evidence="1">Belongs to the DNA polymerase type-B-like family.</text>
</comment>
<dbReference type="GO" id="GO:0043634">
    <property type="term" value="P:polyadenylation-dependent ncRNA catabolic process"/>
    <property type="evidence" value="ECO:0007669"/>
    <property type="project" value="TreeGrafter"/>
</dbReference>
<sequence length="226" mass="25286">AERLTAEIEDYVRFIRPTDADREMREGVIAIHREAVVSLGSDLSLNVFGSYASGLYLPGADLDFVILESSEPLNLSKTCIIRRLEKLTRGMCRLASALTVIKAARIPIIKLTVRRSQLKLDISYQQPGGLRAAEYVREMCASIPALGPLCLVLKLFLRNRNLNDYSCQGIGGFALVCWLAAFMKLHPVVFPDRYSDGRKEASLGALLIDFFDFFGSQFDYHRFGLS</sequence>
<dbReference type="CDD" id="cd05402">
    <property type="entry name" value="NT_PAP_TUTase"/>
    <property type="match status" value="1"/>
</dbReference>
<evidence type="ECO:0000256" key="2">
    <source>
        <dbReference type="ARBA" id="ARBA00012388"/>
    </source>
</evidence>
<dbReference type="GO" id="GO:0031123">
    <property type="term" value="P:RNA 3'-end processing"/>
    <property type="evidence" value="ECO:0007669"/>
    <property type="project" value="TreeGrafter"/>
</dbReference>
<dbReference type="SUPFAM" id="SSF81631">
    <property type="entry name" value="PAP/OAS1 substrate-binding domain"/>
    <property type="match status" value="1"/>
</dbReference>
<dbReference type="GO" id="GO:0031499">
    <property type="term" value="C:TRAMP complex"/>
    <property type="evidence" value="ECO:0007669"/>
    <property type="project" value="TreeGrafter"/>
</dbReference>
<accession>A0A4P9WH32</accession>
<dbReference type="Gene3D" id="1.10.1410.10">
    <property type="match status" value="1"/>
</dbReference>
<dbReference type="PANTHER" id="PTHR23092:SF15">
    <property type="entry name" value="INACTIVE NON-CANONICAL POLY(A) RNA POLYMERASE PROTEIN TRF4-2-RELATED"/>
    <property type="match status" value="1"/>
</dbReference>
<evidence type="ECO:0000256" key="3">
    <source>
        <dbReference type="ARBA" id="ARBA00022723"/>
    </source>
</evidence>
<dbReference type="EMBL" id="KZ994766">
    <property type="protein sequence ID" value="RKO92131.1"/>
    <property type="molecule type" value="Genomic_DNA"/>
</dbReference>